<dbReference type="Gene3D" id="2.40.30.30">
    <property type="entry name" value="Riboflavin kinase-like"/>
    <property type="match status" value="1"/>
</dbReference>
<accession>A0A6A2W434</accession>
<evidence type="ECO:0000259" key="13">
    <source>
        <dbReference type="SMART" id="SM00904"/>
    </source>
</evidence>
<feature type="region of interest" description="Disordered" evidence="12">
    <location>
        <begin position="187"/>
        <end position="208"/>
    </location>
</feature>
<dbReference type="AlphaFoldDB" id="A0A6A2W434"/>
<evidence type="ECO:0000256" key="10">
    <source>
        <dbReference type="ARBA" id="ARBA00047880"/>
    </source>
</evidence>
<feature type="domain" description="Riboflavin kinase" evidence="13">
    <location>
        <begin position="245"/>
        <end position="431"/>
    </location>
</feature>
<dbReference type="SUPFAM" id="SSF52374">
    <property type="entry name" value="Nucleotidylyl transferase"/>
    <property type="match status" value="1"/>
</dbReference>
<dbReference type="GO" id="GO:0009231">
    <property type="term" value="P:riboflavin biosynthetic process"/>
    <property type="evidence" value="ECO:0007669"/>
    <property type="project" value="InterPro"/>
</dbReference>
<dbReference type="RefSeq" id="WP_152355345.1">
    <property type="nucleotide sequence ID" value="NZ_JBHLXF010000010.1"/>
</dbReference>
<keyword evidence="5 14" id="KW-0808">Transferase</keyword>
<dbReference type="CDD" id="cd02064">
    <property type="entry name" value="FAD_synthetase_N"/>
    <property type="match status" value="1"/>
</dbReference>
<dbReference type="UniPathway" id="UPA00277">
    <property type="reaction ID" value="UER00407"/>
</dbReference>
<dbReference type="SUPFAM" id="SSF82114">
    <property type="entry name" value="Riboflavin kinase-like"/>
    <property type="match status" value="1"/>
</dbReference>
<dbReference type="InterPro" id="IPR015865">
    <property type="entry name" value="Riboflavin_kinase_bac/euk"/>
</dbReference>
<evidence type="ECO:0000313" key="14">
    <source>
        <dbReference type="EMBL" id="KAB8299694.1"/>
    </source>
</evidence>
<dbReference type="Pfam" id="PF01687">
    <property type="entry name" value="Flavokinase"/>
    <property type="match status" value="1"/>
</dbReference>
<dbReference type="GO" id="GO:0008531">
    <property type="term" value="F:riboflavin kinase activity"/>
    <property type="evidence" value="ECO:0007669"/>
    <property type="project" value="UniProtKB-EC"/>
</dbReference>
<comment type="similarity">
    <text evidence="2">Belongs to the RibF family.</text>
</comment>
<evidence type="ECO:0000256" key="11">
    <source>
        <dbReference type="ARBA" id="ARBA00049494"/>
    </source>
</evidence>
<evidence type="ECO:0000313" key="15">
    <source>
        <dbReference type="Proteomes" id="UP000440041"/>
    </source>
</evidence>
<feature type="compositionally biased region" description="Low complexity" evidence="12">
    <location>
        <begin position="316"/>
        <end position="326"/>
    </location>
</feature>
<dbReference type="InterPro" id="IPR015864">
    <property type="entry name" value="FAD_synthase"/>
</dbReference>
<keyword evidence="8" id="KW-0274">FAD</keyword>
<sequence length="434" mass="47070">MNITNLVPDDNGLVNWPTLSVNRKSVVTVGSFDGMHQGHRAVIGRTVELAKRNNAFSVVILFNPRPSIVHQYAKTHQGQQAPADIADPEQLMSIDQRLRVMDELGVDHVLLVQYTLAFAAKSFRFFLGQLVGKLGMRTLVLGQDAHMGAGRTGDVKAIENLALATGVFELDIVDDRGPGYTRIPKDVSYTMPQEPGEPNDPTAGMTKAQLRAWSKRHQAQQARVWSSSNVRYLLSQGRIKDADAILGAPHAIEGTVVHGEQRGRGIGFPTANLGAPIDGYLPVDGVYAGWLVDLGEPDHDDADGSATPEETNQADTGTTNGTGTTNSASAVASIPQPLDLAPVRSRLAPHSPWRWPAAISIGTKPTFETENGEPERVVEAYAVTDDWLDLYGHRVRIEFTGFLRPQIKFDSVDALKAELAANAKQAEEAARNAH</sequence>
<dbReference type="PANTHER" id="PTHR22749">
    <property type="entry name" value="RIBOFLAVIN KINASE/FMN ADENYLYLTRANSFERASE"/>
    <property type="match status" value="1"/>
</dbReference>
<dbReference type="EMBL" id="WBSO01000003">
    <property type="protein sequence ID" value="KAB8299694.1"/>
    <property type="molecule type" value="Genomic_DNA"/>
</dbReference>
<protein>
    <submittedName>
        <fullName evidence="14">Bifunctional riboflavin kinase/FMN adenylyltransferase</fullName>
    </submittedName>
</protein>
<evidence type="ECO:0000256" key="5">
    <source>
        <dbReference type="ARBA" id="ARBA00022679"/>
    </source>
</evidence>
<dbReference type="OrthoDB" id="9803667at2"/>
<keyword evidence="4" id="KW-0288">FMN</keyword>
<keyword evidence="6 14" id="KW-0548">Nucleotidyltransferase</keyword>
<dbReference type="Gene3D" id="3.40.50.620">
    <property type="entry name" value="HUPs"/>
    <property type="match status" value="1"/>
</dbReference>
<keyword evidence="7" id="KW-0547">Nucleotide-binding</keyword>
<evidence type="ECO:0000256" key="7">
    <source>
        <dbReference type="ARBA" id="ARBA00022741"/>
    </source>
</evidence>
<evidence type="ECO:0000256" key="4">
    <source>
        <dbReference type="ARBA" id="ARBA00022643"/>
    </source>
</evidence>
<feature type="region of interest" description="Disordered" evidence="12">
    <location>
        <begin position="297"/>
        <end position="329"/>
    </location>
</feature>
<gene>
    <name evidence="14" type="ORF">DSM100238_0728</name>
</gene>
<keyword evidence="14" id="KW-0418">Kinase</keyword>
<dbReference type="PANTHER" id="PTHR22749:SF6">
    <property type="entry name" value="RIBOFLAVIN KINASE"/>
    <property type="match status" value="1"/>
</dbReference>
<keyword evidence="3" id="KW-0285">Flavoprotein</keyword>
<dbReference type="InterPro" id="IPR014729">
    <property type="entry name" value="Rossmann-like_a/b/a_fold"/>
</dbReference>
<organism evidence="14 15">
    <name type="scientific">Bifidobacterium apri</name>
    <dbReference type="NCBI Taxonomy" id="1769423"/>
    <lineage>
        <taxon>Bacteria</taxon>
        <taxon>Bacillati</taxon>
        <taxon>Actinomycetota</taxon>
        <taxon>Actinomycetes</taxon>
        <taxon>Bifidobacteriales</taxon>
        <taxon>Bifidobacteriaceae</taxon>
        <taxon>Bifidobacterium</taxon>
    </lineage>
</organism>
<dbReference type="GO" id="GO:0003919">
    <property type="term" value="F:FMN adenylyltransferase activity"/>
    <property type="evidence" value="ECO:0007669"/>
    <property type="project" value="UniProtKB-EC"/>
</dbReference>
<comment type="catalytic activity">
    <reaction evidence="11">
        <text>FMN + ATP + H(+) = FAD + diphosphate</text>
        <dbReference type="Rhea" id="RHEA:17237"/>
        <dbReference type="ChEBI" id="CHEBI:15378"/>
        <dbReference type="ChEBI" id="CHEBI:30616"/>
        <dbReference type="ChEBI" id="CHEBI:33019"/>
        <dbReference type="ChEBI" id="CHEBI:57692"/>
        <dbReference type="ChEBI" id="CHEBI:58210"/>
        <dbReference type="EC" id="2.7.7.2"/>
    </reaction>
</comment>
<evidence type="ECO:0000256" key="3">
    <source>
        <dbReference type="ARBA" id="ARBA00022630"/>
    </source>
</evidence>
<keyword evidence="15" id="KW-1185">Reference proteome</keyword>
<dbReference type="SMART" id="SM00904">
    <property type="entry name" value="Flavokinase"/>
    <property type="match status" value="1"/>
</dbReference>
<name>A0A6A2W434_9BIFI</name>
<dbReference type="Pfam" id="PF06574">
    <property type="entry name" value="FAD_syn"/>
    <property type="match status" value="1"/>
</dbReference>
<proteinExistence type="inferred from homology"/>
<evidence type="ECO:0000256" key="2">
    <source>
        <dbReference type="ARBA" id="ARBA00010214"/>
    </source>
</evidence>
<comment type="caution">
    <text evidence="14">The sequence shown here is derived from an EMBL/GenBank/DDBJ whole genome shotgun (WGS) entry which is preliminary data.</text>
</comment>
<evidence type="ECO:0000256" key="1">
    <source>
        <dbReference type="ARBA" id="ARBA00004726"/>
    </source>
</evidence>
<comment type="pathway">
    <text evidence="1">Cofactor biosynthesis; FAD biosynthesis; FAD from FMN: step 1/1.</text>
</comment>
<dbReference type="GO" id="GO:0009398">
    <property type="term" value="P:FMN biosynthetic process"/>
    <property type="evidence" value="ECO:0007669"/>
    <property type="project" value="TreeGrafter"/>
</dbReference>
<keyword evidence="9" id="KW-0067">ATP-binding</keyword>
<evidence type="ECO:0000256" key="9">
    <source>
        <dbReference type="ARBA" id="ARBA00022840"/>
    </source>
</evidence>
<dbReference type="GO" id="GO:0005524">
    <property type="term" value="F:ATP binding"/>
    <property type="evidence" value="ECO:0007669"/>
    <property type="project" value="UniProtKB-KW"/>
</dbReference>
<dbReference type="InterPro" id="IPR023465">
    <property type="entry name" value="Riboflavin_kinase_dom_sf"/>
</dbReference>
<reference evidence="14 15" key="1">
    <citation type="submission" date="2019-09" db="EMBL/GenBank/DDBJ databases">
        <title>Characterization of the phylogenetic diversity of two novel species belonging to the genus Bifidobacterium: Bifidobacterium cebidarum sp. nov. and Bifidobacterium leontopitheci sp. nov.</title>
        <authorList>
            <person name="Lugli G.A."/>
            <person name="Duranti S."/>
            <person name="Milani C."/>
            <person name="Turroni F."/>
            <person name="Ventura M."/>
        </authorList>
    </citation>
    <scope>NUCLEOTIDE SEQUENCE [LARGE SCALE GENOMIC DNA]</scope>
    <source>
        <strain evidence="14 15">DSM 100238</strain>
    </source>
</reference>
<evidence type="ECO:0000256" key="6">
    <source>
        <dbReference type="ARBA" id="ARBA00022695"/>
    </source>
</evidence>
<comment type="catalytic activity">
    <reaction evidence="10">
        <text>riboflavin + ATP = FMN + ADP + H(+)</text>
        <dbReference type="Rhea" id="RHEA:14357"/>
        <dbReference type="ChEBI" id="CHEBI:15378"/>
        <dbReference type="ChEBI" id="CHEBI:30616"/>
        <dbReference type="ChEBI" id="CHEBI:57986"/>
        <dbReference type="ChEBI" id="CHEBI:58210"/>
        <dbReference type="ChEBI" id="CHEBI:456216"/>
        <dbReference type="EC" id="2.7.1.26"/>
    </reaction>
</comment>
<evidence type="ECO:0000256" key="12">
    <source>
        <dbReference type="SAM" id="MobiDB-lite"/>
    </source>
</evidence>
<dbReference type="Proteomes" id="UP000440041">
    <property type="component" value="Unassembled WGS sequence"/>
</dbReference>
<dbReference type="GO" id="GO:0006747">
    <property type="term" value="P:FAD biosynthetic process"/>
    <property type="evidence" value="ECO:0007669"/>
    <property type="project" value="UniProtKB-UniPathway"/>
</dbReference>
<evidence type="ECO:0000256" key="8">
    <source>
        <dbReference type="ARBA" id="ARBA00022827"/>
    </source>
</evidence>
<dbReference type="InterPro" id="IPR023468">
    <property type="entry name" value="Riboflavin_kinase"/>
</dbReference>